<dbReference type="AlphaFoldDB" id="A0A8H6ISE7"/>
<reference evidence="1" key="1">
    <citation type="journal article" date="2020" name="Phytopathology">
        <title>Genome Sequence Resources of Colletotrichum truncatum, C. plurivorum, C. musicola, and C. sojae: Four Species Pathogenic to Soybean (Glycine max).</title>
        <authorList>
            <person name="Rogerio F."/>
            <person name="Boufleur T.R."/>
            <person name="Ciampi-Guillardi M."/>
            <person name="Sukno S.A."/>
            <person name="Thon M.R."/>
            <person name="Massola Junior N.S."/>
            <person name="Baroncelli R."/>
        </authorList>
    </citation>
    <scope>NUCLEOTIDE SEQUENCE</scope>
    <source>
        <strain evidence="1">LFN0074</strain>
    </source>
</reference>
<proteinExistence type="predicted"/>
<organism evidence="1 2">
    <name type="scientific">Colletotrichum musicola</name>
    <dbReference type="NCBI Taxonomy" id="2175873"/>
    <lineage>
        <taxon>Eukaryota</taxon>
        <taxon>Fungi</taxon>
        <taxon>Dikarya</taxon>
        <taxon>Ascomycota</taxon>
        <taxon>Pezizomycotina</taxon>
        <taxon>Sordariomycetes</taxon>
        <taxon>Hypocreomycetidae</taxon>
        <taxon>Glomerellales</taxon>
        <taxon>Glomerellaceae</taxon>
        <taxon>Colletotrichum</taxon>
        <taxon>Colletotrichum orchidearum species complex</taxon>
    </lineage>
</organism>
<evidence type="ECO:0000313" key="2">
    <source>
        <dbReference type="Proteomes" id="UP000639643"/>
    </source>
</evidence>
<evidence type="ECO:0000313" key="1">
    <source>
        <dbReference type="EMBL" id="KAF6795344.1"/>
    </source>
</evidence>
<sequence>MAPNMAHIHTWRDSTFALYLASASLLLALLWVSRSLEQARKRLAFLKNGMHILRAEREKNEGVPFHITTAISEATILPPEFIPSHRLTNIMSLGRAMVMSVARKQLTQHLKPLSAEAAFAAEKAFGSCPGILTCPSPIDVTSH</sequence>
<accession>A0A8H6ISE7</accession>
<gene>
    <name evidence="1" type="ORF">CMUS01_15944</name>
</gene>
<keyword evidence="2" id="KW-1185">Reference proteome</keyword>
<protein>
    <submittedName>
        <fullName evidence="1">Cytochrome p450</fullName>
    </submittedName>
</protein>
<comment type="caution">
    <text evidence="1">The sequence shown here is derived from an EMBL/GenBank/DDBJ whole genome shotgun (WGS) entry which is preliminary data.</text>
</comment>
<dbReference type="EMBL" id="WIGM01001516">
    <property type="protein sequence ID" value="KAF6795344.1"/>
    <property type="molecule type" value="Genomic_DNA"/>
</dbReference>
<dbReference type="Proteomes" id="UP000639643">
    <property type="component" value="Unassembled WGS sequence"/>
</dbReference>
<name>A0A8H6ISE7_9PEZI</name>